<dbReference type="EMBL" id="JAHLFJ010000078">
    <property type="protein sequence ID" value="MBU3856541.1"/>
    <property type="molecule type" value="Genomic_DNA"/>
</dbReference>
<proteinExistence type="inferred from homology"/>
<reference evidence="10" key="1">
    <citation type="journal article" date="2021" name="PeerJ">
        <title>Extensive microbial diversity within the chicken gut microbiome revealed by metagenomics and culture.</title>
        <authorList>
            <person name="Gilroy R."/>
            <person name="Ravi A."/>
            <person name="Getino M."/>
            <person name="Pursley I."/>
            <person name="Horton D.L."/>
            <person name="Alikhan N.F."/>
            <person name="Baker D."/>
            <person name="Gharbi K."/>
            <person name="Hall N."/>
            <person name="Watson M."/>
            <person name="Adriaenssens E.M."/>
            <person name="Foster-Nyarko E."/>
            <person name="Jarju S."/>
            <person name="Secka A."/>
            <person name="Antonio M."/>
            <person name="Oren A."/>
            <person name="Chaudhuri R.R."/>
            <person name="La Ragione R."/>
            <person name="Hildebrand F."/>
            <person name="Pallen M.J."/>
        </authorList>
    </citation>
    <scope>NUCLEOTIDE SEQUENCE</scope>
    <source>
        <strain evidence="10">8470</strain>
    </source>
</reference>
<reference evidence="10" key="2">
    <citation type="submission" date="2021-04" db="EMBL/GenBank/DDBJ databases">
        <authorList>
            <person name="Gilroy R."/>
        </authorList>
    </citation>
    <scope>NUCLEOTIDE SEQUENCE</scope>
    <source>
        <strain evidence="10">8470</strain>
    </source>
</reference>
<dbReference type="SUPFAM" id="SSF55658">
    <property type="entry name" value="L9 N-domain-like"/>
    <property type="match status" value="1"/>
</dbReference>
<dbReference type="PANTHER" id="PTHR21368">
    <property type="entry name" value="50S RIBOSOMAL PROTEIN L9"/>
    <property type="match status" value="1"/>
</dbReference>
<accession>A0A948TN69</accession>
<evidence type="ECO:0000256" key="7">
    <source>
        <dbReference type="HAMAP-Rule" id="MF_00503"/>
    </source>
</evidence>
<evidence type="ECO:0000256" key="8">
    <source>
        <dbReference type="SAM" id="Coils"/>
    </source>
</evidence>
<dbReference type="Proteomes" id="UP000784286">
    <property type="component" value="Unassembled WGS sequence"/>
</dbReference>
<dbReference type="GO" id="GO:0006412">
    <property type="term" value="P:translation"/>
    <property type="evidence" value="ECO:0007669"/>
    <property type="project" value="UniProtKB-UniRule"/>
</dbReference>
<comment type="caution">
    <text evidence="10">The sequence shown here is derived from an EMBL/GenBank/DDBJ whole genome shotgun (WGS) entry which is preliminary data.</text>
</comment>
<comment type="similarity">
    <text evidence="1 7">Belongs to the bacterial ribosomal protein bL9 family.</text>
</comment>
<dbReference type="GO" id="GO:0003735">
    <property type="term" value="F:structural constituent of ribosome"/>
    <property type="evidence" value="ECO:0007669"/>
    <property type="project" value="InterPro"/>
</dbReference>
<evidence type="ECO:0000256" key="2">
    <source>
        <dbReference type="ARBA" id="ARBA00022730"/>
    </source>
</evidence>
<dbReference type="AlphaFoldDB" id="A0A948TN69"/>
<dbReference type="GO" id="GO:0005840">
    <property type="term" value="C:ribosome"/>
    <property type="evidence" value="ECO:0007669"/>
    <property type="project" value="UniProtKB-KW"/>
</dbReference>
<evidence type="ECO:0000256" key="4">
    <source>
        <dbReference type="ARBA" id="ARBA00022980"/>
    </source>
</evidence>
<evidence type="ECO:0000256" key="6">
    <source>
        <dbReference type="ARBA" id="ARBA00035292"/>
    </source>
</evidence>
<dbReference type="InterPro" id="IPR036935">
    <property type="entry name" value="Ribosomal_bL9_N_sf"/>
</dbReference>
<evidence type="ECO:0000256" key="3">
    <source>
        <dbReference type="ARBA" id="ARBA00022884"/>
    </source>
</evidence>
<dbReference type="HAMAP" id="MF_00503">
    <property type="entry name" value="Ribosomal_bL9"/>
    <property type="match status" value="1"/>
</dbReference>
<dbReference type="InterPro" id="IPR036791">
    <property type="entry name" value="Ribosomal_bL9_C_sf"/>
</dbReference>
<dbReference type="InterPro" id="IPR020594">
    <property type="entry name" value="Ribosomal_bL9_bac/chp"/>
</dbReference>
<evidence type="ECO:0000256" key="5">
    <source>
        <dbReference type="ARBA" id="ARBA00023274"/>
    </source>
</evidence>
<dbReference type="InterPro" id="IPR000244">
    <property type="entry name" value="Ribosomal_bL9"/>
</dbReference>
<evidence type="ECO:0000256" key="1">
    <source>
        <dbReference type="ARBA" id="ARBA00010605"/>
    </source>
</evidence>
<dbReference type="SUPFAM" id="SSF55653">
    <property type="entry name" value="Ribosomal protein L9 C-domain"/>
    <property type="match status" value="1"/>
</dbReference>
<dbReference type="GO" id="GO:1990904">
    <property type="term" value="C:ribonucleoprotein complex"/>
    <property type="evidence" value="ECO:0007669"/>
    <property type="project" value="UniProtKB-KW"/>
</dbReference>
<keyword evidence="4 7" id="KW-0689">Ribosomal protein</keyword>
<keyword evidence="2 7" id="KW-0699">rRNA-binding</keyword>
<feature type="coiled-coil region" evidence="8">
    <location>
        <begin position="48"/>
        <end position="75"/>
    </location>
</feature>
<dbReference type="Pfam" id="PF03948">
    <property type="entry name" value="Ribosomal_L9_C"/>
    <property type="match status" value="1"/>
</dbReference>
<evidence type="ECO:0000259" key="9">
    <source>
        <dbReference type="PROSITE" id="PS00651"/>
    </source>
</evidence>
<feature type="domain" description="Ribosomal protein L9" evidence="9">
    <location>
        <begin position="13"/>
        <end position="40"/>
    </location>
</feature>
<dbReference type="InterPro" id="IPR009027">
    <property type="entry name" value="Ribosomal_bL9/RNase_H1_N"/>
</dbReference>
<dbReference type="Pfam" id="PF01281">
    <property type="entry name" value="Ribosomal_L9_N"/>
    <property type="match status" value="1"/>
</dbReference>
<dbReference type="Gene3D" id="3.10.430.100">
    <property type="entry name" value="Ribosomal protein L9, C-terminal domain"/>
    <property type="match status" value="1"/>
</dbReference>
<gene>
    <name evidence="7 10" type="primary">rplI</name>
    <name evidence="10" type="ORF">H9928_08315</name>
</gene>
<sequence>MEIILKEDIASLGYKNDIVTVKDGYGRNYLIPTGKAILASPSAKKMLAEELKQRAHKLEKIKKDAEAVAESLKDVALTIATKVSATGSIYGSVGSLQIAEELAKLGHNIDRKIIVIKDQVKEVGHYTAVVRLHKEVSVEIPFEVVAEEA</sequence>
<keyword evidence="5 7" id="KW-0687">Ribonucleoprotein</keyword>
<name>A0A948TN69_9BACT</name>
<dbReference type="FunFam" id="3.10.430.100:FF:000006">
    <property type="entry name" value="50S ribosomal protein L9"/>
    <property type="match status" value="1"/>
</dbReference>
<dbReference type="NCBIfam" id="TIGR00158">
    <property type="entry name" value="L9"/>
    <property type="match status" value="1"/>
</dbReference>
<dbReference type="PROSITE" id="PS00651">
    <property type="entry name" value="RIBOSOMAL_L9"/>
    <property type="match status" value="1"/>
</dbReference>
<evidence type="ECO:0000313" key="11">
    <source>
        <dbReference type="Proteomes" id="UP000784286"/>
    </source>
</evidence>
<comment type="function">
    <text evidence="7">Binds to the 23S rRNA.</text>
</comment>
<dbReference type="GO" id="GO:0019843">
    <property type="term" value="F:rRNA binding"/>
    <property type="evidence" value="ECO:0007669"/>
    <property type="project" value="UniProtKB-UniRule"/>
</dbReference>
<dbReference type="InterPro" id="IPR020070">
    <property type="entry name" value="Ribosomal_bL9_N"/>
</dbReference>
<organism evidence="10 11">
    <name type="scientific">Candidatus Phocaeicola excrementipullorum</name>
    <dbReference type="NCBI Taxonomy" id="2838731"/>
    <lineage>
        <taxon>Bacteria</taxon>
        <taxon>Pseudomonadati</taxon>
        <taxon>Bacteroidota</taxon>
        <taxon>Bacteroidia</taxon>
        <taxon>Bacteroidales</taxon>
        <taxon>Bacteroidaceae</taxon>
        <taxon>Phocaeicola</taxon>
    </lineage>
</organism>
<keyword evidence="3 7" id="KW-0694">RNA-binding</keyword>
<keyword evidence="8" id="KW-0175">Coiled coil</keyword>
<dbReference type="InterPro" id="IPR020069">
    <property type="entry name" value="Ribosomal_bL9_C"/>
</dbReference>
<dbReference type="Gene3D" id="3.40.5.10">
    <property type="entry name" value="Ribosomal protein L9, N-terminal domain"/>
    <property type="match status" value="1"/>
</dbReference>
<protein>
    <recommendedName>
        <fullName evidence="6 7">Large ribosomal subunit protein bL9</fullName>
    </recommendedName>
</protein>
<evidence type="ECO:0000313" key="10">
    <source>
        <dbReference type="EMBL" id="MBU3856541.1"/>
    </source>
</evidence>